<dbReference type="Proteomes" id="UP000245627">
    <property type="component" value="Unassembled WGS sequence"/>
</dbReference>
<accession>A0A2T8HG05</accession>
<evidence type="ECO:0000256" key="2">
    <source>
        <dbReference type="ARBA" id="ARBA00022452"/>
    </source>
</evidence>
<dbReference type="AlphaFoldDB" id="A0A2T8HG05"/>
<comment type="caution">
    <text evidence="6">The sequence shown here is derived from an EMBL/GenBank/DDBJ whole genome shotgun (WGS) entry which is preliminary data.</text>
</comment>
<dbReference type="Pfam" id="PF01103">
    <property type="entry name" value="Omp85"/>
    <property type="match status" value="1"/>
</dbReference>
<protein>
    <recommendedName>
        <fullName evidence="5">Bacterial surface antigen (D15) domain-containing protein</fullName>
    </recommendedName>
</protein>
<proteinExistence type="predicted"/>
<keyword evidence="2" id="KW-1134">Transmembrane beta strand</keyword>
<dbReference type="PROSITE" id="PS51257">
    <property type="entry name" value="PROKAR_LIPOPROTEIN"/>
    <property type="match status" value="1"/>
</dbReference>
<evidence type="ECO:0000313" key="7">
    <source>
        <dbReference type="Proteomes" id="UP000245627"/>
    </source>
</evidence>
<evidence type="ECO:0000313" key="6">
    <source>
        <dbReference type="EMBL" id="PVH24330.1"/>
    </source>
</evidence>
<dbReference type="InterPro" id="IPR000184">
    <property type="entry name" value="Bac_surfAg_D15"/>
</dbReference>
<dbReference type="Gene3D" id="2.40.160.50">
    <property type="entry name" value="membrane protein fhac: a member of the omp85/tpsb transporter family"/>
    <property type="match status" value="1"/>
</dbReference>
<keyword evidence="4" id="KW-0472">Membrane</keyword>
<organism evidence="6 7">
    <name type="scientific">Sphingobacterium corticibacter</name>
    <dbReference type="NCBI Taxonomy" id="2171749"/>
    <lineage>
        <taxon>Bacteria</taxon>
        <taxon>Pseudomonadati</taxon>
        <taxon>Bacteroidota</taxon>
        <taxon>Sphingobacteriia</taxon>
        <taxon>Sphingobacteriales</taxon>
        <taxon>Sphingobacteriaceae</taxon>
        <taxon>Sphingobacterium</taxon>
    </lineage>
</organism>
<dbReference type="PANTHER" id="PTHR12815">
    <property type="entry name" value="SORTING AND ASSEMBLY MACHINERY SAMM50 PROTEIN FAMILY MEMBER"/>
    <property type="match status" value="1"/>
</dbReference>
<dbReference type="GO" id="GO:0019867">
    <property type="term" value="C:outer membrane"/>
    <property type="evidence" value="ECO:0007669"/>
    <property type="project" value="InterPro"/>
</dbReference>
<evidence type="ECO:0000256" key="3">
    <source>
        <dbReference type="ARBA" id="ARBA00022692"/>
    </source>
</evidence>
<gene>
    <name evidence="6" type="ORF">DC487_14705</name>
</gene>
<dbReference type="OrthoDB" id="9814535at2"/>
<keyword evidence="7" id="KW-1185">Reference proteome</keyword>
<sequence length="783" mass="90842">MIRYQTYILGAIITLFALIFTSCRSAKYLDEDQALVKDVDIVGVPSGLKEPASLYIANDIRPNSRLYLQIYNLFNTKHGRYKTEGIKNVGEPPRILDSAMVDLSANQIQRFLKTYGYFDAVVTPEIEIRKKKAAIDFRADMGTRYHISDIDRGFADGNIEAIYRSEVLPRTQVRIGGPYMERHLFDERERMYVSMKNQGYYEYLRQYMRVGVDTIGRENQTKLLIDFTNPDSSQHQIFHINKVYVRIRQQDEQSKVHTKTTVDTIRRIQFEDQTGKFRLRPLARYMFLREGMAYSLHREELSYNRLFETNGFRSVKINYEKVDSTKLDIHYELLPRATMSNQIEGEFVFSSGMSGFNVANTYSHRNIFGGAELLEIRARYGVLFDPRLPGSLTNKIFNNDFQIGASIVFPRMLTPFRVRSVGWYGLPRTTISSSLQLFFQDNTYSNRYFINTLNYSWHQAENILHSYTPIVLEYRVGRLNEAFSQQLRDQGFQLYVETNDRQYFGLGSQYAITYNGNKLNRLENFSFIRGMVDVSGNTLGLLSNLFNFNTDDQGQRLLFGVPYLQYIKGEADYRLYRHLGGNRQFVFRLNAGLAVPYGNNSTLLIFEKSFFAGGMNGIRAWQARTLGPGNYSRADLTEDLRVNLRNLDQLGEVKLETNAEFRFRILNKFLGARLNGATFIDAGNIWRLRELTPNLNPGGEIRVDKFFQQIAIGTGFGLRFDMNYFTIRLDAGLKVKDPQFTGSDQWVIKEFFNSRAFKDAYNARFRPDRYSFIQYNFGVGMPF</sequence>
<dbReference type="RefSeq" id="WP_116776728.1">
    <property type="nucleotide sequence ID" value="NZ_QDKG01000006.1"/>
</dbReference>
<evidence type="ECO:0000256" key="1">
    <source>
        <dbReference type="ARBA" id="ARBA00004370"/>
    </source>
</evidence>
<feature type="domain" description="Bacterial surface antigen (D15)" evidence="5">
    <location>
        <begin position="366"/>
        <end position="742"/>
    </location>
</feature>
<comment type="subcellular location">
    <subcellularLocation>
        <location evidence="1">Membrane</location>
    </subcellularLocation>
</comment>
<keyword evidence="3" id="KW-0812">Transmembrane</keyword>
<dbReference type="PANTHER" id="PTHR12815:SF18">
    <property type="entry name" value="SORTING AND ASSEMBLY MACHINERY COMPONENT 50 HOMOLOG"/>
    <property type="match status" value="1"/>
</dbReference>
<dbReference type="EMBL" id="QDKG01000006">
    <property type="protein sequence ID" value="PVH24330.1"/>
    <property type="molecule type" value="Genomic_DNA"/>
</dbReference>
<dbReference type="InterPro" id="IPR039910">
    <property type="entry name" value="D15-like"/>
</dbReference>
<name>A0A2T8HG05_9SPHI</name>
<evidence type="ECO:0000259" key="5">
    <source>
        <dbReference type="Pfam" id="PF01103"/>
    </source>
</evidence>
<evidence type="ECO:0000256" key="4">
    <source>
        <dbReference type="ARBA" id="ARBA00023136"/>
    </source>
</evidence>
<reference evidence="6 7" key="1">
    <citation type="submission" date="2018-04" db="EMBL/GenBank/DDBJ databases">
        <title>Sphingobacterium cortibacter sp. nov.</title>
        <authorList>
            <person name="Li Y."/>
        </authorList>
    </citation>
    <scope>NUCLEOTIDE SEQUENCE [LARGE SCALE GENOMIC DNA]</scope>
    <source>
        <strain evidence="6 7">2c-3</strain>
    </source>
</reference>